<evidence type="ECO:0000313" key="5">
    <source>
        <dbReference type="EMBL" id="TRY71530.1"/>
    </source>
</evidence>
<dbReference type="Pfam" id="PF07686">
    <property type="entry name" value="V-set"/>
    <property type="match status" value="1"/>
</dbReference>
<reference evidence="5 6" key="1">
    <citation type="journal article" date="2018" name="Nat. Ecol. Evol.">
        <title>Genomic signatures of mitonuclear coevolution across populations of Tigriopus californicus.</title>
        <authorList>
            <person name="Barreto F.S."/>
            <person name="Watson E.T."/>
            <person name="Lima T.G."/>
            <person name="Willett C.S."/>
            <person name="Edmands S."/>
            <person name="Li W."/>
            <person name="Burton R.S."/>
        </authorList>
    </citation>
    <scope>NUCLEOTIDE SEQUENCE [LARGE SCALE GENOMIC DNA]</scope>
    <source>
        <strain evidence="5 6">San Diego</strain>
    </source>
</reference>
<feature type="region of interest" description="Disordered" evidence="1">
    <location>
        <begin position="71"/>
        <end position="93"/>
    </location>
</feature>
<dbReference type="InterPro" id="IPR036179">
    <property type="entry name" value="Ig-like_dom_sf"/>
</dbReference>
<dbReference type="OMA" id="WTEDSTI"/>
<gene>
    <name evidence="5" type="ORF">TCAL_11940</name>
</gene>
<evidence type="ECO:0000313" key="6">
    <source>
        <dbReference type="Proteomes" id="UP000318571"/>
    </source>
</evidence>
<evidence type="ECO:0000259" key="3">
    <source>
        <dbReference type="PROSITE" id="PS50835"/>
    </source>
</evidence>
<keyword evidence="6" id="KW-1185">Reference proteome</keyword>
<organism evidence="5 6">
    <name type="scientific">Tigriopus californicus</name>
    <name type="common">Marine copepod</name>
    <dbReference type="NCBI Taxonomy" id="6832"/>
    <lineage>
        <taxon>Eukaryota</taxon>
        <taxon>Metazoa</taxon>
        <taxon>Ecdysozoa</taxon>
        <taxon>Arthropoda</taxon>
        <taxon>Crustacea</taxon>
        <taxon>Multicrustacea</taxon>
        <taxon>Hexanauplia</taxon>
        <taxon>Copepoda</taxon>
        <taxon>Harpacticoida</taxon>
        <taxon>Harpacticidae</taxon>
        <taxon>Tigriopus</taxon>
    </lineage>
</organism>
<dbReference type="PROSITE" id="PS50835">
    <property type="entry name" value="IG_LIKE"/>
    <property type="match status" value="4"/>
</dbReference>
<dbReference type="EMBL" id="VCGU01000008">
    <property type="protein sequence ID" value="TRY71530.1"/>
    <property type="molecule type" value="Genomic_DNA"/>
</dbReference>
<evidence type="ECO:0000256" key="2">
    <source>
        <dbReference type="SAM" id="Phobius"/>
    </source>
</evidence>
<feature type="domain" description="Ig-like" evidence="3">
    <location>
        <begin position="472"/>
        <end position="565"/>
    </location>
</feature>
<dbReference type="AlphaFoldDB" id="A0A553P1J9"/>
<feature type="domain" description="Ig-like" evidence="3">
    <location>
        <begin position="321"/>
        <end position="434"/>
    </location>
</feature>
<feature type="compositionally biased region" description="Polar residues" evidence="1">
    <location>
        <begin position="806"/>
        <end position="817"/>
    </location>
</feature>
<dbReference type="SMART" id="SM00408">
    <property type="entry name" value="IGc2"/>
    <property type="match status" value="3"/>
</dbReference>
<dbReference type="Pfam" id="PF13927">
    <property type="entry name" value="Ig_3"/>
    <property type="match status" value="1"/>
</dbReference>
<dbReference type="InterPro" id="IPR013106">
    <property type="entry name" value="Ig_V-set"/>
</dbReference>
<dbReference type="STRING" id="6832.A0A553P1J9"/>
<feature type="compositionally biased region" description="Low complexity" evidence="1">
    <location>
        <begin position="27"/>
        <end position="40"/>
    </location>
</feature>
<keyword evidence="2" id="KW-1133">Transmembrane helix</keyword>
<dbReference type="SUPFAM" id="SSF48726">
    <property type="entry name" value="Immunoglobulin"/>
    <property type="match status" value="4"/>
</dbReference>
<feature type="transmembrane region" description="Helical" evidence="2">
    <location>
        <begin position="773"/>
        <end position="796"/>
    </location>
</feature>
<dbReference type="CDD" id="cd00063">
    <property type="entry name" value="FN3"/>
    <property type="match status" value="1"/>
</dbReference>
<dbReference type="PANTHER" id="PTHR23278:SF19">
    <property type="entry name" value="OBSCURIN"/>
    <property type="match status" value="1"/>
</dbReference>
<dbReference type="InterPro" id="IPR003599">
    <property type="entry name" value="Ig_sub"/>
</dbReference>
<accession>A0A553P1J9</accession>
<keyword evidence="2" id="KW-0812">Transmembrane</keyword>
<evidence type="ECO:0000256" key="1">
    <source>
        <dbReference type="SAM" id="MobiDB-lite"/>
    </source>
</evidence>
<dbReference type="SMART" id="SM00060">
    <property type="entry name" value="FN3"/>
    <property type="match status" value="1"/>
</dbReference>
<evidence type="ECO:0008006" key="7">
    <source>
        <dbReference type="Google" id="ProtNLM"/>
    </source>
</evidence>
<dbReference type="Gene3D" id="2.60.40.10">
    <property type="entry name" value="Immunoglobulins"/>
    <property type="match status" value="5"/>
</dbReference>
<comment type="caution">
    <text evidence="5">The sequence shown here is derived from an EMBL/GenBank/DDBJ whole genome shotgun (WGS) entry which is preliminary data.</text>
</comment>
<feature type="domain" description="Ig-like" evidence="3">
    <location>
        <begin position="575"/>
        <end position="652"/>
    </location>
</feature>
<feature type="transmembrane region" description="Helical" evidence="2">
    <location>
        <begin position="187"/>
        <end position="207"/>
    </location>
</feature>
<sequence>MNNSRKVIMGSLRNMTPSGAWSKEEQSPSSSTSSSLSSSTIFPSITTVTKKEVVAPQEGSLLIPPLEAMLRTPSESSHSYRGRLPRENHDSSKTQCFLNKQISPRLDSALRATIRSQKTDVFRRAQVKTTSPGPRSSPRGHEGGNRCRNQLTDFQAKLLPNSGTIERQSRYSRRRLKPRVTLHNWRVLLYAALVGVLLSHLGAAEILDGSRGVHRDSGGSGDDMQEVYSVVSGSAHIPCNITGTSIDDGARLVLWYKDDDPQPVYSFDARFSTVKHWSEDPHFGPRTFFRDSSDPAQLIISSVEMDDMGVYKCRVDFRESPTVITKVKLNIVEEPKKPVILDDEGSAVMGNIGPFRLKKPLILVCIVEGGNPLPEVSWWRDGQMFDQEGDPSTYEDVLQNTLVISALDRTFHDSLFECRAINNNVTEPPTSSVSIKLELPILEISLSNLPDPVTADVRYDVLCQVIGAQPPPTITWRLGEIMNDIDPSNIREGDDIVLKCNIQAHPWVWRILWYKDGEEMVSSDRVVIDEQRLVLKNASKSFSGQFVCSASKVEGDGFSKPMMITVNYKPVCLAPTIEYKGNNRSQGIDLKCQVDAKPKSSTFRWLFNSSETRFEIPSAESIMSFGNYKPTSGDQHGEVLCWASNDLGEQLKPCVFHVVPLGAPQAPRDCQISNHSASTIEVTCTPGFSGGLSQHFVMEVFETLPNNSQVLIASNWTEDSTISVWGLVPESNYIISVKAVNEKGESSPVYVGGKTEGFIQSLPRAVEESRLPLLFVIVGILLAMMVLGACVTATVACKRRRHKMSADSSYDTRNGSPLSVDDDIEPVGDLLETSQPLMDEHHVIQNATIQMASTPLNNQRSHTPPERKVSFRDCTYCQCGNRVSSRRLATSNGDLHRNHRLGNGNSSMLPIERAVVRTFSIDKMRPICHVCNPGGETPYPPDHQFEELDQTSQAMLNMLNTG</sequence>
<protein>
    <recommendedName>
        <fullName evidence="7">Nephrin</fullName>
    </recommendedName>
</protein>
<dbReference type="SUPFAM" id="SSF49265">
    <property type="entry name" value="Fibronectin type III"/>
    <property type="match status" value="1"/>
</dbReference>
<feature type="region of interest" description="Disordered" evidence="1">
    <location>
        <begin position="804"/>
        <end position="824"/>
    </location>
</feature>
<feature type="region of interest" description="Disordered" evidence="1">
    <location>
        <begin position="1"/>
        <end position="40"/>
    </location>
</feature>
<feature type="domain" description="Fibronectin type-III" evidence="4">
    <location>
        <begin position="666"/>
        <end position="764"/>
    </location>
</feature>
<dbReference type="PROSITE" id="PS50853">
    <property type="entry name" value="FN3"/>
    <property type="match status" value="1"/>
</dbReference>
<dbReference type="PANTHER" id="PTHR23278">
    <property type="entry name" value="SIDESTEP PROTEIN"/>
    <property type="match status" value="1"/>
</dbReference>
<dbReference type="SMART" id="SM00409">
    <property type="entry name" value="IG"/>
    <property type="match status" value="3"/>
</dbReference>
<evidence type="ECO:0000259" key="4">
    <source>
        <dbReference type="PROSITE" id="PS50853"/>
    </source>
</evidence>
<dbReference type="InterPro" id="IPR003961">
    <property type="entry name" value="FN3_dom"/>
</dbReference>
<feature type="domain" description="Ig-like" evidence="3">
    <location>
        <begin position="237"/>
        <end position="315"/>
    </location>
</feature>
<dbReference type="InterPro" id="IPR007110">
    <property type="entry name" value="Ig-like_dom"/>
</dbReference>
<name>A0A553P1J9_TIGCA</name>
<proteinExistence type="predicted"/>
<dbReference type="CDD" id="cd00096">
    <property type="entry name" value="Ig"/>
    <property type="match status" value="1"/>
</dbReference>
<dbReference type="InterPro" id="IPR036116">
    <property type="entry name" value="FN3_sf"/>
</dbReference>
<dbReference type="Proteomes" id="UP000318571">
    <property type="component" value="Chromosome 7"/>
</dbReference>
<dbReference type="InterPro" id="IPR013783">
    <property type="entry name" value="Ig-like_fold"/>
</dbReference>
<dbReference type="InterPro" id="IPR003598">
    <property type="entry name" value="Ig_sub2"/>
</dbReference>
<keyword evidence="2" id="KW-0472">Membrane</keyword>
<feature type="region of interest" description="Disordered" evidence="1">
    <location>
        <begin position="125"/>
        <end position="147"/>
    </location>
</feature>